<comment type="similarity">
    <text evidence="2">Belongs to the SusD family.</text>
</comment>
<keyword evidence="4" id="KW-0472">Membrane</keyword>
<dbReference type="InterPro" id="IPR011990">
    <property type="entry name" value="TPR-like_helical_dom_sf"/>
</dbReference>
<protein>
    <submittedName>
        <fullName evidence="8">SusD family protein</fullName>
    </submittedName>
</protein>
<keyword evidence="3" id="KW-0732">Signal</keyword>
<evidence type="ECO:0000256" key="3">
    <source>
        <dbReference type="ARBA" id="ARBA00022729"/>
    </source>
</evidence>
<dbReference type="Proteomes" id="UP000190367">
    <property type="component" value="Unassembled WGS sequence"/>
</dbReference>
<accession>A0A1T4L1X9</accession>
<dbReference type="SUPFAM" id="SSF48452">
    <property type="entry name" value="TPR-like"/>
    <property type="match status" value="1"/>
</dbReference>
<dbReference type="Gene3D" id="1.25.40.900">
    <property type="match status" value="1"/>
</dbReference>
<evidence type="ECO:0000256" key="4">
    <source>
        <dbReference type="ARBA" id="ARBA00023136"/>
    </source>
</evidence>
<dbReference type="Gene3D" id="1.25.40.390">
    <property type="match status" value="1"/>
</dbReference>
<dbReference type="Pfam" id="PF07980">
    <property type="entry name" value="SusD_RagB"/>
    <property type="match status" value="1"/>
</dbReference>
<evidence type="ECO:0000259" key="6">
    <source>
        <dbReference type="Pfam" id="PF07980"/>
    </source>
</evidence>
<sequence>MIRYIQHTVKYLALMLPVCLLSCNKQLDLSPTDNIIDPERTFRNVADLNGGLLGAYSRLTYNTIYTVSLVTDECMLPSENGTGGGVASYRWQIDPGNGTITASFGEYYVTIDRVNRVLAALPKVPAKGDEIAQRDQYQGELLALRAYCHFQLLQSYAQDYTPNALGVPYMDVSKISSPARNTFAEVMTRIEDDLKAAKKLIPASFDDNTHITLAAVSAIQARVALYEKKWADAVTYATETILAMPLAARNKFSAIWKDTDESEVIWKLKQMAGTNDDLIGGVYFKKRVALYVPSFELVKLFDKTNDIRYTAYIEFDDSRGAGKSVYLVNKYAGSGGNPGLADLKLFRTGEMYLIRAEAAAELGQSANAASDLNNLRAARIEGYTPQPFADKDALITAIYTERFKELAFEGHRLFDLRRRSLPVTREPEDAVNALGAVLLKPGQRGYVFPIPDAETKANKNMEQNKPY</sequence>
<organism evidence="8 9">
    <name type="scientific">Chitinophaga eiseniae</name>
    <dbReference type="NCBI Taxonomy" id="634771"/>
    <lineage>
        <taxon>Bacteria</taxon>
        <taxon>Pseudomonadati</taxon>
        <taxon>Bacteroidota</taxon>
        <taxon>Chitinophagia</taxon>
        <taxon>Chitinophagales</taxon>
        <taxon>Chitinophagaceae</taxon>
        <taxon>Chitinophaga</taxon>
    </lineage>
</organism>
<dbReference type="InterPro" id="IPR012944">
    <property type="entry name" value="SusD_RagB_dom"/>
</dbReference>
<dbReference type="EMBL" id="FUWZ01000001">
    <property type="protein sequence ID" value="SJZ48705.1"/>
    <property type="molecule type" value="Genomic_DNA"/>
</dbReference>
<evidence type="ECO:0000256" key="2">
    <source>
        <dbReference type="ARBA" id="ARBA00006275"/>
    </source>
</evidence>
<reference evidence="9" key="1">
    <citation type="submission" date="2017-02" db="EMBL/GenBank/DDBJ databases">
        <authorList>
            <person name="Varghese N."/>
            <person name="Submissions S."/>
        </authorList>
    </citation>
    <scope>NUCLEOTIDE SEQUENCE [LARGE SCALE GENOMIC DNA]</scope>
    <source>
        <strain evidence="9">DSM 22224</strain>
    </source>
</reference>
<evidence type="ECO:0000313" key="9">
    <source>
        <dbReference type="Proteomes" id="UP000190367"/>
    </source>
</evidence>
<feature type="domain" description="SusD-like N-terminal" evidence="7">
    <location>
        <begin position="44"/>
        <end position="225"/>
    </location>
</feature>
<dbReference type="STRING" id="634771.SAMN04488128_101436"/>
<evidence type="ECO:0000256" key="5">
    <source>
        <dbReference type="ARBA" id="ARBA00023237"/>
    </source>
</evidence>
<gene>
    <name evidence="8" type="ORF">SAMN04488128_101436</name>
</gene>
<keyword evidence="9" id="KW-1185">Reference proteome</keyword>
<dbReference type="GO" id="GO:0009279">
    <property type="term" value="C:cell outer membrane"/>
    <property type="evidence" value="ECO:0007669"/>
    <property type="project" value="UniProtKB-SubCell"/>
</dbReference>
<proteinExistence type="inferred from homology"/>
<dbReference type="Gene3D" id="2.20.20.130">
    <property type="match status" value="1"/>
</dbReference>
<comment type="subcellular location">
    <subcellularLocation>
        <location evidence="1">Cell outer membrane</location>
    </subcellularLocation>
</comment>
<dbReference type="InterPro" id="IPR033985">
    <property type="entry name" value="SusD-like_N"/>
</dbReference>
<name>A0A1T4L1X9_9BACT</name>
<dbReference type="RefSeq" id="WP_078667124.1">
    <property type="nucleotide sequence ID" value="NZ_FUWZ01000001.1"/>
</dbReference>
<evidence type="ECO:0000259" key="7">
    <source>
        <dbReference type="Pfam" id="PF14322"/>
    </source>
</evidence>
<keyword evidence="5" id="KW-0998">Cell outer membrane</keyword>
<dbReference type="Pfam" id="PF14322">
    <property type="entry name" value="SusD-like_3"/>
    <property type="match status" value="1"/>
</dbReference>
<dbReference type="OrthoDB" id="1080118at2"/>
<feature type="domain" description="RagB/SusD" evidence="6">
    <location>
        <begin position="334"/>
        <end position="466"/>
    </location>
</feature>
<evidence type="ECO:0000313" key="8">
    <source>
        <dbReference type="EMBL" id="SJZ48705.1"/>
    </source>
</evidence>
<evidence type="ECO:0000256" key="1">
    <source>
        <dbReference type="ARBA" id="ARBA00004442"/>
    </source>
</evidence>
<dbReference type="CDD" id="cd08977">
    <property type="entry name" value="SusD"/>
    <property type="match status" value="1"/>
</dbReference>
<dbReference type="AlphaFoldDB" id="A0A1T4L1X9"/>